<dbReference type="STRING" id="119000.SAMN05661010_03729"/>
<dbReference type="OrthoDB" id="9789501at2"/>
<dbReference type="Pfam" id="PF08808">
    <property type="entry name" value="RES"/>
    <property type="match status" value="1"/>
</dbReference>
<keyword evidence="3" id="KW-1185">Reference proteome</keyword>
<name>A0A1G9RL79_9GAMM</name>
<dbReference type="SMART" id="SM00953">
    <property type="entry name" value="RES"/>
    <property type="match status" value="1"/>
</dbReference>
<proteinExistence type="predicted"/>
<dbReference type="InterPro" id="IPR014914">
    <property type="entry name" value="RES_dom"/>
</dbReference>
<accession>A0A1G9RL79</accession>
<dbReference type="EMBL" id="FNGI01000015">
    <property type="protein sequence ID" value="SDM23810.1"/>
    <property type="molecule type" value="Genomic_DNA"/>
</dbReference>
<evidence type="ECO:0000313" key="2">
    <source>
        <dbReference type="EMBL" id="SDM23810.1"/>
    </source>
</evidence>
<organism evidence="2 3">
    <name type="scientific">Modicisalibacter muralis</name>
    <dbReference type="NCBI Taxonomy" id="119000"/>
    <lineage>
        <taxon>Bacteria</taxon>
        <taxon>Pseudomonadati</taxon>
        <taxon>Pseudomonadota</taxon>
        <taxon>Gammaproteobacteria</taxon>
        <taxon>Oceanospirillales</taxon>
        <taxon>Halomonadaceae</taxon>
        <taxon>Modicisalibacter</taxon>
    </lineage>
</organism>
<sequence length="157" mass="17529">MRLYRIAPERFLEVYSGTGGSYQDGARWNVPGIPVVYFATSPGVALLEMSHYLPSPRLVPRSYRLGIYELPSANSEQWEVETLPVDWNRYPYPASTQALGTAWLRQRASLVLLVPSCAVPGGLENIAVVNPLHPAVDKIMLIDTREAIYNPRTFQGP</sequence>
<evidence type="ECO:0000259" key="1">
    <source>
        <dbReference type="SMART" id="SM00953"/>
    </source>
</evidence>
<reference evidence="2 3" key="1">
    <citation type="submission" date="2016-10" db="EMBL/GenBank/DDBJ databases">
        <authorList>
            <person name="de Groot N.N."/>
        </authorList>
    </citation>
    <scope>NUCLEOTIDE SEQUENCE [LARGE SCALE GENOMIC DNA]</scope>
    <source>
        <strain evidence="2 3">DSM 14789</strain>
    </source>
</reference>
<dbReference type="Proteomes" id="UP000198654">
    <property type="component" value="Unassembled WGS sequence"/>
</dbReference>
<dbReference type="RefSeq" id="WP_089730781.1">
    <property type="nucleotide sequence ID" value="NZ_FNGI01000015.1"/>
</dbReference>
<evidence type="ECO:0000313" key="3">
    <source>
        <dbReference type="Proteomes" id="UP000198654"/>
    </source>
</evidence>
<dbReference type="AlphaFoldDB" id="A0A1G9RL79"/>
<feature type="domain" description="RES" evidence="1">
    <location>
        <begin position="14"/>
        <end position="143"/>
    </location>
</feature>
<protein>
    <submittedName>
        <fullName evidence="2">RES domain-containing protein</fullName>
    </submittedName>
</protein>
<gene>
    <name evidence="2" type="ORF">SAMN05661010_03729</name>
</gene>